<dbReference type="InterPro" id="IPR036236">
    <property type="entry name" value="Znf_C2H2_sf"/>
</dbReference>
<dbReference type="GO" id="GO:0000978">
    <property type="term" value="F:RNA polymerase II cis-regulatory region sequence-specific DNA binding"/>
    <property type="evidence" value="ECO:0007669"/>
    <property type="project" value="TreeGrafter"/>
</dbReference>
<keyword evidence="9" id="KW-1185">Reference proteome</keyword>
<feature type="domain" description="C2H2-type" evidence="7">
    <location>
        <begin position="100"/>
        <end position="128"/>
    </location>
</feature>
<dbReference type="EMBL" id="JADGJH010000812">
    <property type="protein sequence ID" value="KAJ3122396.1"/>
    <property type="molecule type" value="Genomic_DNA"/>
</dbReference>
<dbReference type="InterPro" id="IPR013087">
    <property type="entry name" value="Znf_C2H2_type"/>
</dbReference>
<dbReference type="PROSITE" id="PS00028">
    <property type="entry name" value="ZINC_FINGER_C2H2_1"/>
    <property type="match status" value="2"/>
</dbReference>
<dbReference type="FunFam" id="3.30.160.60:FF:000100">
    <property type="entry name" value="Zinc finger 45-like"/>
    <property type="match status" value="1"/>
</dbReference>
<dbReference type="GO" id="GO:0008270">
    <property type="term" value="F:zinc ion binding"/>
    <property type="evidence" value="ECO:0007669"/>
    <property type="project" value="UniProtKB-KW"/>
</dbReference>
<evidence type="ECO:0000256" key="4">
    <source>
        <dbReference type="ARBA" id="ARBA00022833"/>
    </source>
</evidence>
<dbReference type="PANTHER" id="PTHR23235:SF120">
    <property type="entry name" value="KRUPPEL-LIKE FACTOR 15"/>
    <property type="match status" value="1"/>
</dbReference>
<reference evidence="8" key="1">
    <citation type="submission" date="2020-05" db="EMBL/GenBank/DDBJ databases">
        <title>Phylogenomic resolution of chytrid fungi.</title>
        <authorList>
            <person name="Stajich J.E."/>
            <person name="Amses K."/>
            <person name="Simmons R."/>
            <person name="Seto K."/>
            <person name="Myers J."/>
            <person name="Bonds A."/>
            <person name="Quandt C.A."/>
            <person name="Barry K."/>
            <person name="Liu P."/>
            <person name="Grigoriev I."/>
            <person name="Longcore J.E."/>
            <person name="James T.Y."/>
        </authorList>
    </citation>
    <scope>NUCLEOTIDE SEQUENCE</scope>
    <source>
        <strain evidence="8">JEL0513</strain>
    </source>
</reference>
<dbReference type="PANTHER" id="PTHR23235">
    <property type="entry name" value="KRUEPPEL-LIKE TRANSCRIPTION FACTOR"/>
    <property type="match status" value="1"/>
</dbReference>
<evidence type="ECO:0000256" key="2">
    <source>
        <dbReference type="ARBA" id="ARBA00022737"/>
    </source>
</evidence>
<evidence type="ECO:0000256" key="3">
    <source>
        <dbReference type="ARBA" id="ARBA00022771"/>
    </source>
</evidence>
<dbReference type="SMART" id="SM00355">
    <property type="entry name" value="ZnF_C2H2"/>
    <property type="match status" value="3"/>
</dbReference>
<feature type="region of interest" description="Disordered" evidence="6">
    <location>
        <begin position="17"/>
        <end position="51"/>
    </location>
</feature>
<dbReference type="Gene3D" id="3.30.160.60">
    <property type="entry name" value="Classic Zinc Finger"/>
    <property type="match status" value="2"/>
</dbReference>
<dbReference type="AlphaFoldDB" id="A0AAD5XDM4"/>
<evidence type="ECO:0000313" key="8">
    <source>
        <dbReference type="EMBL" id="KAJ3122396.1"/>
    </source>
</evidence>
<evidence type="ECO:0000256" key="5">
    <source>
        <dbReference type="PROSITE-ProRule" id="PRU00042"/>
    </source>
</evidence>
<feature type="domain" description="C2H2-type" evidence="7">
    <location>
        <begin position="130"/>
        <end position="151"/>
    </location>
</feature>
<gene>
    <name evidence="8" type="ORF">HK100_012018</name>
</gene>
<keyword evidence="3 5" id="KW-0863">Zinc-finger</keyword>
<keyword evidence="4" id="KW-0862">Zinc</keyword>
<name>A0AAD5XDM4_9FUNG</name>
<proteinExistence type="predicted"/>
<dbReference type="Proteomes" id="UP001211907">
    <property type="component" value="Unassembled WGS sequence"/>
</dbReference>
<evidence type="ECO:0000313" key="9">
    <source>
        <dbReference type="Proteomes" id="UP001211907"/>
    </source>
</evidence>
<comment type="caution">
    <text evidence="8">The sequence shown here is derived from an EMBL/GenBank/DDBJ whole genome shotgun (WGS) entry which is preliminary data.</text>
</comment>
<organism evidence="8 9">
    <name type="scientific">Physocladia obscura</name>
    <dbReference type="NCBI Taxonomy" id="109957"/>
    <lineage>
        <taxon>Eukaryota</taxon>
        <taxon>Fungi</taxon>
        <taxon>Fungi incertae sedis</taxon>
        <taxon>Chytridiomycota</taxon>
        <taxon>Chytridiomycota incertae sedis</taxon>
        <taxon>Chytridiomycetes</taxon>
        <taxon>Chytridiales</taxon>
        <taxon>Chytriomycetaceae</taxon>
        <taxon>Physocladia</taxon>
    </lineage>
</organism>
<evidence type="ECO:0000256" key="1">
    <source>
        <dbReference type="ARBA" id="ARBA00022723"/>
    </source>
</evidence>
<feature type="domain" description="C2H2-type" evidence="7">
    <location>
        <begin position="70"/>
        <end position="99"/>
    </location>
</feature>
<keyword evidence="2" id="KW-0677">Repeat</keyword>
<keyword evidence="1" id="KW-0479">Metal-binding</keyword>
<accession>A0AAD5XDM4</accession>
<evidence type="ECO:0000259" key="7">
    <source>
        <dbReference type="PROSITE" id="PS50157"/>
    </source>
</evidence>
<evidence type="ECO:0000256" key="6">
    <source>
        <dbReference type="SAM" id="MobiDB-lite"/>
    </source>
</evidence>
<dbReference type="Pfam" id="PF00096">
    <property type="entry name" value="zf-C2H2"/>
    <property type="match status" value="3"/>
</dbReference>
<dbReference type="PROSITE" id="PS50157">
    <property type="entry name" value="ZINC_FINGER_C2H2_2"/>
    <property type="match status" value="3"/>
</dbReference>
<feature type="compositionally biased region" description="Polar residues" evidence="6">
    <location>
        <begin position="19"/>
        <end position="44"/>
    </location>
</feature>
<protein>
    <recommendedName>
        <fullName evidence="7">C2H2-type domain-containing protein</fullName>
    </recommendedName>
</protein>
<dbReference type="GO" id="GO:0000981">
    <property type="term" value="F:DNA-binding transcription factor activity, RNA polymerase II-specific"/>
    <property type="evidence" value="ECO:0007669"/>
    <property type="project" value="TreeGrafter"/>
</dbReference>
<dbReference type="SUPFAM" id="SSF57667">
    <property type="entry name" value="beta-beta-alpha zinc fingers"/>
    <property type="match status" value="2"/>
</dbReference>
<sequence>MAFKGAGGVSLIEEDVAQKTESAPSLQQESIGNLSPHSQSSNPEFVQEEPYRPAVPAPTIKKLSTGNSVFICPWIGCQAEFKQKFNYTAHYFVHAGLRPFACSQCDITFVRKRDLNRHENSVHSEMKHRRKCPQCEVSFTRQDALRRHLRMRCLRVGIVSKLQLAISHQI</sequence>